<reference evidence="1 2" key="1">
    <citation type="submission" date="2019-04" db="EMBL/GenBank/DDBJ databases">
        <title>Friends and foes A comparative genomics studyof 23 Aspergillus species from section Flavi.</title>
        <authorList>
            <consortium name="DOE Joint Genome Institute"/>
            <person name="Kjaerbolling I."/>
            <person name="Vesth T."/>
            <person name="Frisvad J.C."/>
            <person name="Nybo J.L."/>
            <person name="Theobald S."/>
            <person name="Kildgaard S."/>
            <person name="Isbrandt T."/>
            <person name="Kuo A."/>
            <person name="Sato A."/>
            <person name="Lyhne E.K."/>
            <person name="Kogle M.E."/>
            <person name="Wiebenga A."/>
            <person name="Kun R.S."/>
            <person name="Lubbers R.J."/>
            <person name="Makela M.R."/>
            <person name="Barry K."/>
            <person name="Chovatia M."/>
            <person name="Clum A."/>
            <person name="Daum C."/>
            <person name="Haridas S."/>
            <person name="He G."/>
            <person name="LaButti K."/>
            <person name="Lipzen A."/>
            <person name="Mondo S."/>
            <person name="Riley R."/>
            <person name="Salamov A."/>
            <person name="Simmons B.A."/>
            <person name="Magnuson J.K."/>
            <person name="Henrissat B."/>
            <person name="Mortensen U.H."/>
            <person name="Larsen T.O."/>
            <person name="Devries R.P."/>
            <person name="Grigoriev I.V."/>
            <person name="Machida M."/>
            <person name="Baker S.E."/>
            <person name="Andersen M.R."/>
        </authorList>
    </citation>
    <scope>NUCLEOTIDE SEQUENCE [LARGE SCALE GENOMIC DNA]</scope>
    <source>
        <strain evidence="1 2">CBS 763.97</strain>
    </source>
</reference>
<dbReference type="EMBL" id="ML737987">
    <property type="protein sequence ID" value="KAE8357618.1"/>
    <property type="molecule type" value="Genomic_DNA"/>
</dbReference>
<gene>
    <name evidence="1" type="ORF">BDV27DRAFT_82954</name>
</gene>
<evidence type="ECO:0000313" key="1">
    <source>
        <dbReference type="EMBL" id="KAE8357618.1"/>
    </source>
</evidence>
<sequence length="68" mass="8043">MYSGVVSIDANRIRFAVRDWKSMLALKILSARIRDILSGTFRDPQKKLSYKQQQWVQIWQQIFTQVGK</sequence>
<proteinExistence type="predicted"/>
<evidence type="ECO:0000313" key="2">
    <source>
        <dbReference type="Proteomes" id="UP000326268"/>
    </source>
</evidence>
<organism evidence="1 2">
    <name type="scientific">Aspergillus caelatus</name>
    <dbReference type="NCBI Taxonomy" id="61420"/>
    <lineage>
        <taxon>Eukaryota</taxon>
        <taxon>Fungi</taxon>
        <taxon>Dikarya</taxon>
        <taxon>Ascomycota</taxon>
        <taxon>Pezizomycotina</taxon>
        <taxon>Eurotiomycetes</taxon>
        <taxon>Eurotiomycetidae</taxon>
        <taxon>Eurotiales</taxon>
        <taxon>Aspergillaceae</taxon>
        <taxon>Aspergillus</taxon>
        <taxon>Aspergillus subgen. Circumdati</taxon>
    </lineage>
</organism>
<accession>A0A5N6ZJS8</accession>
<keyword evidence="2" id="KW-1185">Reference proteome</keyword>
<protein>
    <submittedName>
        <fullName evidence="1">Uncharacterized protein</fullName>
    </submittedName>
</protein>
<dbReference type="OrthoDB" id="5600252at2759"/>
<dbReference type="AlphaFoldDB" id="A0A5N6ZJS8"/>
<dbReference type="Proteomes" id="UP000326268">
    <property type="component" value="Unassembled WGS sequence"/>
</dbReference>
<dbReference type="RefSeq" id="XP_031920699.1">
    <property type="nucleotide sequence ID" value="XM_032077718.1"/>
</dbReference>
<dbReference type="GeneID" id="43662164"/>
<name>A0A5N6ZJS8_9EURO</name>